<dbReference type="RefSeq" id="WP_093394941.1">
    <property type="nucleotide sequence ID" value="NZ_FOUU01000005.1"/>
</dbReference>
<dbReference type="InterPro" id="IPR036412">
    <property type="entry name" value="HAD-like_sf"/>
</dbReference>
<dbReference type="InterPro" id="IPR023214">
    <property type="entry name" value="HAD_sf"/>
</dbReference>
<dbReference type="OrthoDB" id="159409at2"/>
<dbReference type="EMBL" id="FOUU01000005">
    <property type="protein sequence ID" value="SFM84454.1"/>
    <property type="molecule type" value="Genomic_DNA"/>
</dbReference>
<reference evidence="1 2" key="1">
    <citation type="submission" date="2016-10" db="EMBL/GenBank/DDBJ databases">
        <authorList>
            <person name="de Groot N.N."/>
        </authorList>
    </citation>
    <scope>NUCLEOTIDE SEQUENCE [LARGE SCALE GENOMIC DNA]</scope>
    <source>
        <strain evidence="1 2">DSM 9990</strain>
    </source>
</reference>
<dbReference type="AlphaFoldDB" id="A0A1I4U608"/>
<protein>
    <submittedName>
        <fullName evidence="1">ATPase, P-type (Transporting), HAD superfamily, subfamily IC</fullName>
    </submittedName>
</protein>
<dbReference type="STRING" id="39841.SAMN05660836_01660"/>
<sequence length="157" mass="16788">MSLVLEIPGWKTLNLEHLVLDYNGTLAFGGSLKPEVPQLLERLSKIMTIHVLTADTFGSARAMLEGMGINFFILAGANASKQKAEYVESLGKDRCVCIGNGRNDRLMLKSAALGIAVVQEEGAAFEAIVSADVVTSSISTALELLLNPARLVATLRD</sequence>
<dbReference type="Gene3D" id="3.40.50.1000">
    <property type="entry name" value="HAD superfamily/HAD-like"/>
    <property type="match status" value="1"/>
</dbReference>
<evidence type="ECO:0000313" key="1">
    <source>
        <dbReference type="EMBL" id="SFM84454.1"/>
    </source>
</evidence>
<gene>
    <name evidence="1" type="ORF">SAMN05660836_01660</name>
</gene>
<keyword evidence="2" id="KW-1185">Reference proteome</keyword>
<name>A0A1I4U608_9BACT</name>
<organism evidence="1 2">
    <name type="scientific">Thermodesulforhabdus norvegica</name>
    <dbReference type="NCBI Taxonomy" id="39841"/>
    <lineage>
        <taxon>Bacteria</taxon>
        <taxon>Pseudomonadati</taxon>
        <taxon>Thermodesulfobacteriota</taxon>
        <taxon>Syntrophobacteria</taxon>
        <taxon>Syntrophobacterales</taxon>
        <taxon>Thermodesulforhabdaceae</taxon>
        <taxon>Thermodesulforhabdus</taxon>
    </lineage>
</organism>
<dbReference type="SUPFAM" id="SSF56784">
    <property type="entry name" value="HAD-like"/>
    <property type="match status" value="1"/>
</dbReference>
<dbReference type="Proteomes" id="UP000199611">
    <property type="component" value="Unassembled WGS sequence"/>
</dbReference>
<proteinExistence type="predicted"/>
<evidence type="ECO:0000313" key="2">
    <source>
        <dbReference type="Proteomes" id="UP000199611"/>
    </source>
</evidence>
<accession>A0A1I4U608</accession>